<protein>
    <submittedName>
        <fullName evidence="1">Uncharacterized protein</fullName>
    </submittedName>
</protein>
<name>A0A0A9UB35_ARUDO</name>
<accession>A0A0A9UB35</accession>
<dbReference type="AlphaFoldDB" id="A0A0A9UB35"/>
<dbReference type="EMBL" id="GBRH01281337">
    <property type="protein sequence ID" value="JAD16558.1"/>
    <property type="molecule type" value="Transcribed_RNA"/>
</dbReference>
<proteinExistence type="predicted"/>
<reference evidence="1" key="2">
    <citation type="journal article" date="2015" name="Data Brief">
        <title>Shoot transcriptome of the giant reed, Arundo donax.</title>
        <authorList>
            <person name="Barrero R.A."/>
            <person name="Guerrero F.D."/>
            <person name="Moolhuijzen P."/>
            <person name="Goolsby J.A."/>
            <person name="Tidwell J."/>
            <person name="Bellgard S.E."/>
            <person name="Bellgard M.I."/>
        </authorList>
    </citation>
    <scope>NUCLEOTIDE SEQUENCE</scope>
    <source>
        <tissue evidence="1">Shoot tissue taken approximately 20 cm above the soil surface</tissue>
    </source>
</reference>
<reference evidence="1" key="1">
    <citation type="submission" date="2014-09" db="EMBL/GenBank/DDBJ databases">
        <authorList>
            <person name="Magalhaes I.L.F."/>
            <person name="Oliveira U."/>
            <person name="Santos F.R."/>
            <person name="Vidigal T.H.D.A."/>
            <person name="Brescovit A.D."/>
            <person name="Santos A.J."/>
        </authorList>
    </citation>
    <scope>NUCLEOTIDE SEQUENCE</scope>
    <source>
        <tissue evidence="1">Shoot tissue taken approximately 20 cm above the soil surface</tissue>
    </source>
</reference>
<sequence length="80" mass="9085">MKTTASQVHNQCQPTHRDAPIHGYSLAHCHLGWFDIAGWKCKDWAGGKIHYISVTHYHCTTTNLPIQAFSAYMAEVCQRN</sequence>
<evidence type="ECO:0000313" key="1">
    <source>
        <dbReference type="EMBL" id="JAD16558.1"/>
    </source>
</evidence>
<organism evidence="1">
    <name type="scientific">Arundo donax</name>
    <name type="common">Giant reed</name>
    <name type="synonym">Donax arundinaceus</name>
    <dbReference type="NCBI Taxonomy" id="35708"/>
    <lineage>
        <taxon>Eukaryota</taxon>
        <taxon>Viridiplantae</taxon>
        <taxon>Streptophyta</taxon>
        <taxon>Embryophyta</taxon>
        <taxon>Tracheophyta</taxon>
        <taxon>Spermatophyta</taxon>
        <taxon>Magnoliopsida</taxon>
        <taxon>Liliopsida</taxon>
        <taxon>Poales</taxon>
        <taxon>Poaceae</taxon>
        <taxon>PACMAD clade</taxon>
        <taxon>Arundinoideae</taxon>
        <taxon>Arundineae</taxon>
        <taxon>Arundo</taxon>
    </lineage>
</organism>